<name>A0A1S9RFY0_PENBI</name>
<dbReference type="SUPFAM" id="SSF56784">
    <property type="entry name" value="HAD-like"/>
    <property type="match status" value="1"/>
</dbReference>
<evidence type="ECO:0000313" key="2">
    <source>
        <dbReference type="Proteomes" id="UP000190744"/>
    </source>
</evidence>
<dbReference type="EMBL" id="LJBN01000181">
    <property type="protein sequence ID" value="OOQ84444.1"/>
    <property type="molecule type" value="Genomic_DNA"/>
</dbReference>
<dbReference type="InterPro" id="IPR036412">
    <property type="entry name" value="HAD-like_sf"/>
</dbReference>
<dbReference type="Pfam" id="PF00702">
    <property type="entry name" value="Hydrolase"/>
    <property type="match status" value="1"/>
</dbReference>
<dbReference type="Gene3D" id="1.10.150.240">
    <property type="entry name" value="Putative phosphatase, domain 2"/>
    <property type="match status" value="1"/>
</dbReference>
<dbReference type="Gene3D" id="3.40.50.1000">
    <property type="entry name" value="HAD superfamily/HAD-like"/>
    <property type="match status" value="1"/>
</dbReference>
<dbReference type="SFLD" id="SFLDG01129">
    <property type="entry name" value="C1.5:_HAD__Beta-PGM__Phosphata"/>
    <property type="match status" value="1"/>
</dbReference>
<reference evidence="2" key="1">
    <citation type="submission" date="2015-09" db="EMBL/GenBank/DDBJ databases">
        <authorList>
            <person name="Fill T.P."/>
            <person name="Baretta J.F."/>
            <person name="de Almeida L.G."/>
            <person name="Rocha M."/>
            <person name="de Souza D.H."/>
            <person name="Malavazi I."/>
            <person name="Cerdeira L.T."/>
            <person name="Hong H."/>
            <person name="Samborskyy M."/>
            <person name="de Vasconcelos A.T."/>
            <person name="Leadlay P."/>
            <person name="Rodrigues-Filho E."/>
        </authorList>
    </citation>
    <scope>NUCLEOTIDE SEQUENCE [LARGE SCALE GENOMIC DNA]</scope>
    <source>
        <strain evidence="2">LaBioMMi 136</strain>
    </source>
</reference>
<dbReference type="AlphaFoldDB" id="A0A1S9RFY0"/>
<dbReference type="PANTHER" id="PTHR43611">
    <property type="entry name" value="ALPHA-D-GLUCOSE 1-PHOSPHATE PHOSPHATASE"/>
    <property type="match status" value="1"/>
</dbReference>
<dbReference type="InterPro" id="IPR023214">
    <property type="entry name" value="HAD_sf"/>
</dbReference>
<dbReference type="InterPro" id="IPR023198">
    <property type="entry name" value="PGP-like_dom2"/>
</dbReference>
<dbReference type="GO" id="GO:0016791">
    <property type="term" value="F:phosphatase activity"/>
    <property type="evidence" value="ECO:0007669"/>
    <property type="project" value="UniProtKB-ARBA"/>
</dbReference>
<evidence type="ECO:0000313" key="1">
    <source>
        <dbReference type="EMBL" id="OOQ84444.1"/>
    </source>
</evidence>
<organism evidence="1 2">
    <name type="scientific">Penicillium brasilianum</name>
    <dbReference type="NCBI Taxonomy" id="104259"/>
    <lineage>
        <taxon>Eukaryota</taxon>
        <taxon>Fungi</taxon>
        <taxon>Dikarya</taxon>
        <taxon>Ascomycota</taxon>
        <taxon>Pezizomycotina</taxon>
        <taxon>Eurotiomycetes</taxon>
        <taxon>Eurotiomycetidae</taxon>
        <taxon>Eurotiales</taxon>
        <taxon>Aspergillaceae</taxon>
        <taxon>Penicillium</taxon>
    </lineage>
</organism>
<dbReference type="PANTHER" id="PTHR43611:SF3">
    <property type="entry name" value="FLAVIN MONONUCLEOTIDE HYDROLASE 1, CHLOROPLATIC"/>
    <property type="match status" value="1"/>
</dbReference>
<gene>
    <name evidence="1" type="ORF">PEBR_30534</name>
</gene>
<dbReference type="InterPro" id="IPR006439">
    <property type="entry name" value="HAD-SF_hydro_IA"/>
</dbReference>
<proteinExistence type="predicted"/>
<dbReference type="SFLD" id="SFLDS00003">
    <property type="entry name" value="Haloacid_Dehalogenase"/>
    <property type="match status" value="1"/>
</dbReference>
<sequence>MTITNGHKPYRTTILVDLGGVLFHPPVDRTLATADSSVTLGRIMSTSTWMNYEIGKLDDEQCFNQLAEQFGFKGSDLTAIIHNLRETTTYDKDMLFTFRTLKQTPGVEIVLVSNISAMDYQALRKLFNNEFWSIFDHIFTSSMLGVRKPSPRFYRHVLRALRATPQSTFLVDDRQENVLSARSIGMRGTADLIGLPRRLTNLVGEPIDRGMTFLRRQAGEFPSVTQEGVVIEENYAPLLILEVLKDRSLVNLKFPPRLWNFFSGTPKYTTKVYPDDLDTTSLAMSTLEYDHDLAHSILDEMLDYVDEDGFVQAYTDRSRPRVDAVIALNVLVAFHIYGRGYELPQTLDWMHSILTHRAYIDGTRYYPTAEWFLYYLSRLLARCNDPLLRQRLEPLLRTRVTERIGVNGDAFCLGMRLLTCNYLDIENFQDRERLAEIQCEDGGWEASCMYLFPSEGKDIRNRGVTTAFAVAALRGGV</sequence>
<dbReference type="Proteomes" id="UP000190744">
    <property type="component" value="Unassembled WGS sequence"/>
</dbReference>
<dbReference type="NCBIfam" id="TIGR01509">
    <property type="entry name" value="HAD-SF-IA-v3"/>
    <property type="match status" value="1"/>
</dbReference>
<accession>A0A1S9RFY0</accession>
<comment type="caution">
    <text evidence="1">The sequence shown here is derived from an EMBL/GenBank/DDBJ whole genome shotgun (WGS) entry which is preliminary data.</text>
</comment>
<protein>
    <submittedName>
        <fullName evidence="1">HAD-like protein</fullName>
    </submittedName>
</protein>